<name>A0ABQ6FJJ3_9CHLR</name>
<keyword evidence="2" id="KW-1185">Reference proteome</keyword>
<evidence type="ECO:0000313" key="2">
    <source>
        <dbReference type="Proteomes" id="UP001344906"/>
    </source>
</evidence>
<evidence type="ECO:0008006" key="3">
    <source>
        <dbReference type="Google" id="ProtNLM"/>
    </source>
</evidence>
<accession>A0ABQ6FJJ3</accession>
<dbReference type="EMBL" id="BSRI01000001">
    <property type="protein sequence ID" value="GLV54375.1"/>
    <property type="molecule type" value="Genomic_DNA"/>
</dbReference>
<proteinExistence type="predicted"/>
<organism evidence="1 2">
    <name type="scientific">Dictyobacter halimunensis</name>
    <dbReference type="NCBI Taxonomy" id="3026934"/>
    <lineage>
        <taxon>Bacteria</taxon>
        <taxon>Bacillati</taxon>
        <taxon>Chloroflexota</taxon>
        <taxon>Ktedonobacteria</taxon>
        <taxon>Ktedonobacterales</taxon>
        <taxon>Dictyobacteraceae</taxon>
        <taxon>Dictyobacter</taxon>
    </lineage>
</organism>
<dbReference type="Proteomes" id="UP001344906">
    <property type="component" value="Unassembled WGS sequence"/>
</dbReference>
<evidence type="ECO:0000313" key="1">
    <source>
        <dbReference type="EMBL" id="GLV54375.1"/>
    </source>
</evidence>
<protein>
    <recommendedName>
        <fullName evidence="3">DUF4242 domain-containing protein</fullName>
    </recommendedName>
</protein>
<gene>
    <name evidence="1" type="ORF">KDH_12230</name>
</gene>
<comment type="caution">
    <text evidence="1">The sequence shown here is derived from an EMBL/GenBank/DDBJ whole genome shotgun (WGS) entry which is preliminary data.</text>
</comment>
<sequence>MSILLDTPAVYGLHLICAQNQLLSLVAGLEQARAAHAPGTLTILDWGWSCKQHTGYVVLSWATTFEGDEAYQAYADELQRMEVIIDMCTYELPPPEHEEEDPRRTTD</sequence>
<dbReference type="RefSeq" id="WP_338248061.1">
    <property type="nucleotide sequence ID" value="NZ_BSRI01000001.1"/>
</dbReference>
<reference evidence="1 2" key="1">
    <citation type="submission" date="2023-02" db="EMBL/GenBank/DDBJ databases">
        <title>Dictyobacter halimunensis sp. nov., a new member of the class Ktedonobacteria from forest soil in a geothermal area.</title>
        <authorList>
            <person name="Rachmania M.K."/>
            <person name="Ningsih F."/>
            <person name="Sakai Y."/>
            <person name="Yabe S."/>
            <person name="Yokota A."/>
            <person name="Sjamsuridzal W."/>
        </authorList>
    </citation>
    <scope>NUCLEOTIDE SEQUENCE [LARGE SCALE GENOMIC DNA]</scope>
    <source>
        <strain evidence="1 2">S3.2.2.5</strain>
    </source>
</reference>